<evidence type="ECO:0000313" key="3">
    <source>
        <dbReference type="Proteomes" id="UP000050761"/>
    </source>
</evidence>
<reference evidence="4" key="2">
    <citation type="submission" date="2019-09" db="UniProtKB">
        <authorList>
            <consortium name="WormBaseParasite"/>
        </authorList>
    </citation>
    <scope>IDENTIFICATION</scope>
</reference>
<keyword evidence="3" id="KW-1185">Reference proteome</keyword>
<evidence type="ECO:0000313" key="4">
    <source>
        <dbReference type="WBParaSite" id="HPBE_0001948301-mRNA-1"/>
    </source>
</evidence>
<evidence type="ECO:0000256" key="1">
    <source>
        <dbReference type="SAM" id="MobiDB-lite"/>
    </source>
</evidence>
<gene>
    <name evidence="2" type="ORF">HPBE_LOCUS19482</name>
</gene>
<proteinExistence type="predicted"/>
<evidence type="ECO:0000313" key="2">
    <source>
        <dbReference type="EMBL" id="VDP15260.1"/>
    </source>
</evidence>
<reference evidence="2 3" key="1">
    <citation type="submission" date="2018-11" db="EMBL/GenBank/DDBJ databases">
        <authorList>
            <consortium name="Pathogen Informatics"/>
        </authorList>
    </citation>
    <scope>NUCLEOTIDE SEQUENCE [LARGE SCALE GENOMIC DNA]</scope>
</reference>
<accession>A0A183GBJ8</accession>
<feature type="region of interest" description="Disordered" evidence="1">
    <location>
        <begin position="1"/>
        <end position="25"/>
    </location>
</feature>
<accession>A0A3P8BCY4</accession>
<dbReference type="Proteomes" id="UP000050761">
    <property type="component" value="Unassembled WGS sequence"/>
</dbReference>
<dbReference type="WBParaSite" id="HPBE_0001948301-mRNA-1">
    <property type="protein sequence ID" value="HPBE_0001948301-mRNA-1"/>
    <property type="gene ID" value="HPBE_0001948301"/>
</dbReference>
<name>A0A183GBJ8_HELPZ</name>
<protein>
    <submittedName>
        <fullName evidence="2 4">Uncharacterized protein</fullName>
    </submittedName>
</protein>
<dbReference type="EMBL" id="UZAH01031396">
    <property type="protein sequence ID" value="VDP15260.1"/>
    <property type="molecule type" value="Genomic_DNA"/>
</dbReference>
<dbReference type="AlphaFoldDB" id="A0A183GBJ8"/>
<dbReference type="OrthoDB" id="5907710at2759"/>
<sequence length="85" mass="9712">MPDGSIAHWPHFQRQRTSPEGDGRILQRKDPYMAALALEVPALRKDGSITITVLKELVDVVVQGQQRQAAKWNKLVQWQTTLHQQ</sequence>
<organism evidence="3 4">
    <name type="scientific">Heligmosomoides polygyrus</name>
    <name type="common">Parasitic roundworm</name>
    <dbReference type="NCBI Taxonomy" id="6339"/>
    <lineage>
        <taxon>Eukaryota</taxon>
        <taxon>Metazoa</taxon>
        <taxon>Ecdysozoa</taxon>
        <taxon>Nematoda</taxon>
        <taxon>Chromadorea</taxon>
        <taxon>Rhabditida</taxon>
        <taxon>Rhabditina</taxon>
        <taxon>Rhabditomorpha</taxon>
        <taxon>Strongyloidea</taxon>
        <taxon>Heligmosomidae</taxon>
        <taxon>Heligmosomoides</taxon>
    </lineage>
</organism>